<protein>
    <submittedName>
        <fullName evidence="2">Cro regulatory protein</fullName>
    </submittedName>
</protein>
<dbReference type="GO" id="GO:0003677">
    <property type="term" value="F:DNA binding"/>
    <property type="evidence" value="ECO:0007669"/>
    <property type="project" value="InterPro"/>
</dbReference>
<dbReference type="InterPro" id="IPR001387">
    <property type="entry name" value="Cro/C1-type_HTH"/>
</dbReference>
<evidence type="ECO:0000259" key="1">
    <source>
        <dbReference type="PROSITE" id="PS50943"/>
    </source>
</evidence>
<feature type="domain" description="HTH cro/C1-type" evidence="1">
    <location>
        <begin position="7"/>
        <end position="61"/>
    </location>
</feature>
<accession>A0A806LFW0</accession>
<proteinExistence type="predicted"/>
<name>A0A806LFW0_LACPA</name>
<gene>
    <name evidence="2" type="ORF">AF91_11220</name>
</gene>
<evidence type="ECO:0000313" key="2">
    <source>
        <dbReference type="EMBL" id="AHJ33703.1"/>
    </source>
</evidence>
<dbReference type="InterPro" id="IPR010982">
    <property type="entry name" value="Lambda_DNA-bd_dom_sf"/>
</dbReference>
<dbReference type="PROSITE" id="PS50943">
    <property type="entry name" value="HTH_CROC1"/>
    <property type="match status" value="1"/>
</dbReference>
<evidence type="ECO:0000313" key="3">
    <source>
        <dbReference type="Proteomes" id="UP000019441"/>
    </source>
</evidence>
<sequence length="78" mass="8855">MITLNKLKQLREQKNISSDSFAKMLGVSPKTVDAWERGYRNPKPAAMQHIEDILGAPKEEIFFAAFSYKTSPKQEAVK</sequence>
<dbReference type="EMBL" id="CP007122">
    <property type="protein sequence ID" value="AHJ33703.1"/>
    <property type="molecule type" value="Genomic_DNA"/>
</dbReference>
<dbReference type="KEGG" id="lpq:AF91_11220"/>
<organism evidence="2 3">
    <name type="scientific">Lacticaseibacillus paracasei N1115</name>
    <dbReference type="NCBI Taxonomy" id="1446494"/>
    <lineage>
        <taxon>Bacteria</taxon>
        <taxon>Bacillati</taxon>
        <taxon>Bacillota</taxon>
        <taxon>Bacilli</taxon>
        <taxon>Lactobacillales</taxon>
        <taxon>Lactobacillaceae</taxon>
        <taxon>Lacticaseibacillus</taxon>
    </lineage>
</organism>
<dbReference type="CDD" id="cd00093">
    <property type="entry name" value="HTH_XRE"/>
    <property type="match status" value="1"/>
</dbReference>
<dbReference type="Pfam" id="PF01381">
    <property type="entry name" value="HTH_3"/>
    <property type="match status" value="1"/>
</dbReference>
<dbReference type="Gene3D" id="1.10.260.40">
    <property type="entry name" value="lambda repressor-like DNA-binding domains"/>
    <property type="match status" value="1"/>
</dbReference>
<dbReference type="AlphaFoldDB" id="A0A806LFW0"/>
<reference evidence="2 3" key="1">
    <citation type="journal article" date="2014" name="Genome Announc.">
        <title>Whole Genome Sequence of the Probiotic Strain Lactobacillus paracasei N1115, Isolated from Traditional Chinese Fermented Milk.</title>
        <authorList>
            <person name="Wang S."/>
            <person name="Zhu H."/>
            <person name="He F."/>
            <person name="Luo Y."/>
            <person name="Kang Z."/>
            <person name="Lu C."/>
            <person name="Feng L."/>
            <person name="Lu X."/>
            <person name="Xue Y."/>
            <person name="Wang H."/>
        </authorList>
    </citation>
    <scope>NUCLEOTIDE SEQUENCE [LARGE SCALE GENOMIC DNA]</scope>
    <source>
        <strain evidence="2 3">N1115</strain>
    </source>
</reference>
<dbReference type="Proteomes" id="UP000019441">
    <property type="component" value="Chromosome"/>
</dbReference>
<dbReference type="SUPFAM" id="SSF47413">
    <property type="entry name" value="lambda repressor-like DNA-binding domains"/>
    <property type="match status" value="1"/>
</dbReference>
<dbReference type="SMART" id="SM00530">
    <property type="entry name" value="HTH_XRE"/>
    <property type="match status" value="1"/>
</dbReference>